<feature type="transmembrane region" description="Helical" evidence="2">
    <location>
        <begin position="74"/>
        <end position="94"/>
    </location>
</feature>
<dbReference type="AlphaFoldDB" id="A0A4R8C4D6"/>
<organism evidence="3 4">
    <name type="scientific">Kribbella pratensis</name>
    <dbReference type="NCBI Taxonomy" id="2512112"/>
    <lineage>
        <taxon>Bacteria</taxon>
        <taxon>Bacillati</taxon>
        <taxon>Actinomycetota</taxon>
        <taxon>Actinomycetes</taxon>
        <taxon>Propionibacteriales</taxon>
        <taxon>Kribbellaceae</taxon>
        <taxon>Kribbella</taxon>
    </lineage>
</organism>
<feature type="region of interest" description="Disordered" evidence="1">
    <location>
        <begin position="97"/>
        <end position="147"/>
    </location>
</feature>
<evidence type="ECO:0000313" key="3">
    <source>
        <dbReference type="EMBL" id="TDW70709.1"/>
    </source>
</evidence>
<dbReference type="Proteomes" id="UP000295146">
    <property type="component" value="Unassembled WGS sequence"/>
</dbReference>
<dbReference type="EMBL" id="SODP01000002">
    <property type="protein sequence ID" value="TDW70709.1"/>
    <property type="molecule type" value="Genomic_DNA"/>
</dbReference>
<gene>
    <name evidence="3" type="ORF">EV653_4765</name>
</gene>
<sequence length="305" mass="32394">MSDPQPPVWNPENRPVHPHGATPPTDLPQYAVRPPQHGTPPPPYGVQPPPYGAQPPPYGARPPHLPPAKSKTPWLVAGAIAVVVALVGGIVVFMTRGSDDATAGSPMPTAGYTDRVTSSETPSPTPTVPSYTPEPTPTPQPPVERRRTLRDIDKGLLVYDDVYVDPAPGWKKVHSSKYSVSLLAQGRGAAYVVVSPVAFRADRIATDAANVVVKIDHLVAVKKEPVEVVTSANSNIDSQAQIAFTGRIHTPAGASISMVARCVGMTGVESIHNVSIMVCVEGRKDDPEAAFRDMPRMLASVARSI</sequence>
<feature type="compositionally biased region" description="Pro residues" evidence="1">
    <location>
        <begin position="123"/>
        <end position="142"/>
    </location>
</feature>
<keyword evidence="4" id="KW-1185">Reference proteome</keyword>
<comment type="caution">
    <text evidence="3">The sequence shown here is derived from an EMBL/GenBank/DDBJ whole genome shotgun (WGS) entry which is preliminary data.</text>
</comment>
<keyword evidence="2" id="KW-1133">Transmembrane helix</keyword>
<keyword evidence="2" id="KW-0812">Transmembrane</keyword>
<reference evidence="3 4" key="1">
    <citation type="submission" date="2019-03" db="EMBL/GenBank/DDBJ databases">
        <title>Genomic Encyclopedia of Type Strains, Phase III (KMG-III): the genomes of soil and plant-associated and newly described type strains.</title>
        <authorList>
            <person name="Whitman W."/>
        </authorList>
    </citation>
    <scope>NUCLEOTIDE SEQUENCE [LARGE SCALE GENOMIC DNA]</scope>
    <source>
        <strain evidence="3 4">VKM Ac-2573</strain>
    </source>
</reference>
<evidence type="ECO:0000313" key="4">
    <source>
        <dbReference type="Proteomes" id="UP000295146"/>
    </source>
</evidence>
<evidence type="ECO:0000256" key="1">
    <source>
        <dbReference type="SAM" id="MobiDB-lite"/>
    </source>
</evidence>
<feature type="region of interest" description="Disordered" evidence="1">
    <location>
        <begin position="1"/>
        <end position="65"/>
    </location>
</feature>
<dbReference type="PRINTS" id="PR01217">
    <property type="entry name" value="PRICHEXTENSN"/>
</dbReference>
<keyword evidence="2" id="KW-0472">Membrane</keyword>
<dbReference type="OrthoDB" id="3827366at2"/>
<name>A0A4R8C4D6_9ACTN</name>
<proteinExistence type="predicted"/>
<feature type="compositionally biased region" description="Pro residues" evidence="1">
    <location>
        <begin position="37"/>
        <end position="65"/>
    </location>
</feature>
<dbReference type="RefSeq" id="WP_134105863.1">
    <property type="nucleotide sequence ID" value="NZ_SODP01000002.1"/>
</dbReference>
<protein>
    <submittedName>
        <fullName evidence="3">Uncharacterized protein</fullName>
    </submittedName>
</protein>
<evidence type="ECO:0000256" key="2">
    <source>
        <dbReference type="SAM" id="Phobius"/>
    </source>
</evidence>
<accession>A0A4R8C4D6</accession>